<evidence type="ECO:0000313" key="3">
    <source>
        <dbReference type="Proteomes" id="UP001054837"/>
    </source>
</evidence>
<dbReference type="AlphaFoldDB" id="A0AAV4QU62"/>
<sequence>MMMTQLVKNRWHNRQASCDQRWSLPPEPCTRRFPPFLMAITNRPLTMRTGQGLTGFTVLHLHGDGNKTETTDDEDWTCPNWGH</sequence>
<name>A0AAV4QU62_9ARAC</name>
<evidence type="ECO:0000256" key="1">
    <source>
        <dbReference type="SAM" id="MobiDB-lite"/>
    </source>
</evidence>
<keyword evidence="3" id="KW-1185">Reference proteome</keyword>
<accession>A0AAV4QU62</accession>
<gene>
    <name evidence="2" type="ORF">CDAR_53051</name>
</gene>
<proteinExistence type="predicted"/>
<evidence type="ECO:0000313" key="2">
    <source>
        <dbReference type="EMBL" id="GIY11652.1"/>
    </source>
</evidence>
<comment type="caution">
    <text evidence="2">The sequence shown here is derived from an EMBL/GenBank/DDBJ whole genome shotgun (WGS) entry which is preliminary data.</text>
</comment>
<organism evidence="2 3">
    <name type="scientific">Caerostris darwini</name>
    <dbReference type="NCBI Taxonomy" id="1538125"/>
    <lineage>
        <taxon>Eukaryota</taxon>
        <taxon>Metazoa</taxon>
        <taxon>Ecdysozoa</taxon>
        <taxon>Arthropoda</taxon>
        <taxon>Chelicerata</taxon>
        <taxon>Arachnida</taxon>
        <taxon>Araneae</taxon>
        <taxon>Araneomorphae</taxon>
        <taxon>Entelegynae</taxon>
        <taxon>Araneoidea</taxon>
        <taxon>Araneidae</taxon>
        <taxon>Caerostris</taxon>
    </lineage>
</organism>
<feature type="region of interest" description="Disordered" evidence="1">
    <location>
        <begin position="62"/>
        <end position="83"/>
    </location>
</feature>
<dbReference type="EMBL" id="BPLQ01004936">
    <property type="protein sequence ID" value="GIY11652.1"/>
    <property type="molecule type" value="Genomic_DNA"/>
</dbReference>
<reference evidence="2 3" key="1">
    <citation type="submission" date="2021-06" db="EMBL/GenBank/DDBJ databases">
        <title>Caerostris darwini draft genome.</title>
        <authorList>
            <person name="Kono N."/>
            <person name="Arakawa K."/>
        </authorList>
    </citation>
    <scope>NUCLEOTIDE SEQUENCE [LARGE SCALE GENOMIC DNA]</scope>
</reference>
<protein>
    <submittedName>
        <fullName evidence="2">Uncharacterized protein</fullName>
    </submittedName>
</protein>
<dbReference type="Proteomes" id="UP001054837">
    <property type="component" value="Unassembled WGS sequence"/>
</dbReference>